<feature type="domain" description="BPL/LPL catalytic" evidence="11">
    <location>
        <begin position="66"/>
        <end position="254"/>
    </location>
</feature>
<organism evidence="12 13">
    <name type="scientific">Cedecea lapagei</name>
    <dbReference type="NCBI Taxonomy" id="158823"/>
    <lineage>
        <taxon>Bacteria</taxon>
        <taxon>Pseudomonadati</taxon>
        <taxon>Pseudomonadota</taxon>
        <taxon>Gammaproteobacteria</taxon>
        <taxon>Enterobacterales</taxon>
        <taxon>Enterobacteriaceae</taxon>
        <taxon>Cedecea</taxon>
    </lineage>
</organism>
<dbReference type="InterPro" id="IPR045864">
    <property type="entry name" value="aa-tRNA-synth_II/BPL/LPL"/>
</dbReference>
<dbReference type="Gene3D" id="3.30.930.10">
    <property type="entry name" value="Bira Bifunctional Protein, Domain 2"/>
    <property type="match status" value="1"/>
</dbReference>
<dbReference type="InterPro" id="IPR004409">
    <property type="entry name" value="Biotin_operon_repress_HTH"/>
</dbReference>
<evidence type="ECO:0000256" key="9">
    <source>
        <dbReference type="ARBA" id="ARBA00047846"/>
    </source>
</evidence>
<dbReference type="InterPro" id="IPR036390">
    <property type="entry name" value="WH_DNA-bd_sf"/>
</dbReference>
<dbReference type="PANTHER" id="PTHR12835">
    <property type="entry name" value="BIOTIN PROTEIN LIGASE"/>
    <property type="match status" value="1"/>
</dbReference>
<keyword evidence="2 10" id="KW-0436">Ligase</keyword>
<keyword evidence="4 10" id="KW-0067">ATP-binding</keyword>
<evidence type="ECO:0000256" key="10">
    <source>
        <dbReference type="HAMAP-Rule" id="MF_00978"/>
    </source>
</evidence>
<feature type="binding site" evidence="10">
    <location>
        <begin position="89"/>
        <end position="91"/>
    </location>
    <ligand>
        <name>biotin</name>
        <dbReference type="ChEBI" id="CHEBI:57586"/>
    </ligand>
</feature>
<dbReference type="InterPro" id="IPR004143">
    <property type="entry name" value="BPL_LPL_catalytic"/>
</dbReference>
<evidence type="ECO:0000313" key="12">
    <source>
        <dbReference type="EMBL" id="VEC01686.1"/>
    </source>
</evidence>
<dbReference type="GO" id="GO:0006355">
    <property type="term" value="P:regulation of DNA-templated transcription"/>
    <property type="evidence" value="ECO:0007669"/>
    <property type="project" value="UniProtKB-UniRule"/>
</dbReference>
<dbReference type="InterPro" id="IPR013196">
    <property type="entry name" value="HTH_11"/>
</dbReference>
<dbReference type="KEGG" id="clap:NCTC11466_04371"/>
<evidence type="ECO:0000256" key="6">
    <source>
        <dbReference type="ARBA" id="ARBA00023125"/>
    </source>
</evidence>
<keyword evidence="8 10" id="KW-0092">Biotin</keyword>
<dbReference type="Pfam" id="PF02237">
    <property type="entry name" value="BPL_C"/>
    <property type="match status" value="1"/>
</dbReference>
<dbReference type="NCBIfam" id="TIGR00121">
    <property type="entry name" value="birA_ligase"/>
    <property type="match status" value="1"/>
</dbReference>
<dbReference type="GO" id="GO:0005737">
    <property type="term" value="C:cytoplasm"/>
    <property type="evidence" value="ECO:0007669"/>
    <property type="project" value="TreeGrafter"/>
</dbReference>
<accession>A0A3S4IH92</accession>
<dbReference type="Gene3D" id="1.10.10.10">
    <property type="entry name" value="Winged helix-like DNA-binding domain superfamily/Winged helix DNA-binding domain"/>
    <property type="match status" value="1"/>
</dbReference>
<dbReference type="SUPFAM" id="SSF50037">
    <property type="entry name" value="C-terminal domain of transcriptional repressors"/>
    <property type="match status" value="1"/>
</dbReference>
<dbReference type="GO" id="GO:0005524">
    <property type="term" value="F:ATP binding"/>
    <property type="evidence" value="ECO:0007669"/>
    <property type="project" value="UniProtKB-UniRule"/>
</dbReference>
<feature type="binding site" evidence="10">
    <location>
        <begin position="116"/>
        <end position="118"/>
    </location>
    <ligand>
        <name>biotin</name>
        <dbReference type="ChEBI" id="CHEBI:57586"/>
    </ligand>
</feature>
<dbReference type="PROSITE" id="PS51733">
    <property type="entry name" value="BPL_LPL_CATALYTIC"/>
    <property type="match status" value="1"/>
</dbReference>
<dbReference type="PANTHER" id="PTHR12835:SF5">
    <property type="entry name" value="BIOTIN--PROTEIN LIGASE"/>
    <property type="match status" value="1"/>
</dbReference>
<evidence type="ECO:0000313" key="13">
    <source>
        <dbReference type="Proteomes" id="UP000274122"/>
    </source>
</evidence>
<feature type="binding site" evidence="10">
    <location>
        <position position="112"/>
    </location>
    <ligand>
        <name>biotin</name>
        <dbReference type="ChEBI" id="CHEBI:57586"/>
    </ligand>
</feature>
<proteinExistence type="inferred from homology"/>
<evidence type="ECO:0000256" key="5">
    <source>
        <dbReference type="ARBA" id="ARBA00023015"/>
    </source>
</evidence>
<keyword evidence="3 10" id="KW-0547">Nucleotide-binding</keyword>
<keyword evidence="7 10" id="KW-0804">Transcription</keyword>
<keyword evidence="1 10" id="KW-0678">Repressor</keyword>
<dbReference type="RefSeq" id="WP_126357984.1">
    <property type="nucleotide sequence ID" value="NZ_LR134201.1"/>
</dbReference>
<dbReference type="OrthoDB" id="9807064at2"/>
<evidence type="ECO:0000256" key="3">
    <source>
        <dbReference type="ARBA" id="ARBA00022741"/>
    </source>
</evidence>
<dbReference type="EMBL" id="LR134201">
    <property type="protein sequence ID" value="VEC01686.1"/>
    <property type="molecule type" value="Genomic_DNA"/>
</dbReference>
<dbReference type="FunFam" id="3.30.930.10:FF:000050">
    <property type="entry name" value="Bifunctional ligase/repressor BirA"/>
    <property type="match status" value="1"/>
</dbReference>
<evidence type="ECO:0000256" key="7">
    <source>
        <dbReference type="ARBA" id="ARBA00023163"/>
    </source>
</evidence>
<dbReference type="GO" id="GO:0003677">
    <property type="term" value="F:DNA binding"/>
    <property type="evidence" value="ECO:0007669"/>
    <property type="project" value="UniProtKB-UniRule"/>
</dbReference>
<dbReference type="Pfam" id="PF08279">
    <property type="entry name" value="HTH_11"/>
    <property type="match status" value="1"/>
</dbReference>
<sequence length="320" mass="35318">MKDNRVPLTLISILADGEFHSGEQLGERLGMSRAAINKHVQTLRDWGIDVFTVPGKGYSLPEPIQLLDEGFIKSQIDSGTVAVLPVIDSTNQYLLDRLSTLQSGDACIAEYQQAGRGRRGRQWFSPFGANLYLSMYWRLEQGPAAAIGLSLVIGIVMAEVLQRLGAEDVRVKWPNDLYLNDRKLAGILVELTGKTGDAAQIVIGAGINLAMRNVTADVINQGWINLQEAGIRIDRNTLAVTLIHELRTALQLFEQESLVPFLPRWEKLDNFIHRPVKLIIGEREVYGVSRGINEQGGLLLEQDGVIKAWVGGEISLRGAN</sequence>
<dbReference type="NCBIfam" id="NF008849">
    <property type="entry name" value="PRK11886.1-4"/>
    <property type="match status" value="1"/>
</dbReference>
<dbReference type="AlphaFoldDB" id="A0A3S4IH92"/>
<gene>
    <name evidence="10 12" type="primary">birA</name>
    <name evidence="12" type="ORF">NCTC11466_04371</name>
</gene>
<dbReference type="CDD" id="cd16442">
    <property type="entry name" value="BPL"/>
    <property type="match status" value="1"/>
</dbReference>
<dbReference type="GO" id="GO:0004077">
    <property type="term" value="F:biotin--[biotin carboxyl-carrier protein] ligase activity"/>
    <property type="evidence" value="ECO:0007669"/>
    <property type="project" value="UniProtKB-UniRule"/>
</dbReference>
<dbReference type="InterPro" id="IPR004408">
    <property type="entry name" value="Biotin_CoA_COase_ligase"/>
</dbReference>
<dbReference type="Gene3D" id="2.30.30.100">
    <property type="match status" value="1"/>
</dbReference>
<dbReference type="InterPro" id="IPR036388">
    <property type="entry name" value="WH-like_DNA-bd_sf"/>
</dbReference>
<dbReference type="Proteomes" id="UP000274122">
    <property type="component" value="Chromosome"/>
</dbReference>
<evidence type="ECO:0000256" key="4">
    <source>
        <dbReference type="ARBA" id="ARBA00022840"/>
    </source>
</evidence>
<evidence type="ECO:0000259" key="11">
    <source>
        <dbReference type="PROSITE" id="PS51733"/>
    </source>
</evidence>
<dbReference type="InterPro" id="IPR008988">
    <property type="entry name" value="Transcriptional_repressor_C"/>
</dbReference>
<evidence type="ECO:0000256" key="8">
    <source>
        <dbReference type="ARBA" id="ARBA00023267"/>
    </source>
</evidence>
<dbReference type="EC" id="6.3.4.15" evidence="10"/>
<keyword evidence="6 10" id="KW-0238">DNA-binding</keyword>
<comment type="function">
    <text evidence="10">Acts both as a biotin--[acetyl-CoA-carboxylase] ligase and a biotin-operon repressor. In the presence of ATP, BirA activates biotin to form the BirA-biotinyl-5'-adenylate (BirA-bio-5'-AMP or holoBirA) complex. HoloBirA can either transfer the biotinyl moiety to the biotin carboxyl carrier protein (BCCP) subunit of acetyl-CoA carboxylase, or bind to the biotin operator site and inhibit transcription of the operon.</text>
</comment>
<feature type="DNA-binding region" description="H-T-H motif" evidence="10">
    <location>
        <begin position="22"/>
        <end position="41"/>
    </location>
</feature>
<dbReference type="InterPro" id="IPR003142">
    <property type="entry name" value="BPL_C"/>
</dbReference>
<comment type="catalytic activity">
    <reaction evidence="9 10">
        <text>biotin + L-lysyl-[protein] + ATP = N(6)-biotinyl-L-lysyl-[protein] + AMP + diphosphate + H(+)</text>
        <dbReference type="Rhea" id="RHEA:11756"/>
        <dbReference type="Rhea" id="RHEA-COMP:9752"/>
        <dbReference type="Rhea" id="RHEA-COMP:10505"/>
        <dbReference type="ChEBI" id="CHEBI:15378"/>
        <dbReference type="ChEBI" id="CHEBI:29969"/>
        <dbReference type="ChEBI" id="CHEBI:30616"/>
        <dbReference type="ChEBI" id="CHEBI:33019"/>
        <dbReference type="ChEBI" id="CHEBI:57586"/>
        <dbReference type="ChEBI" id="CHEBI:83144"/>
        <dbReference type="ChEBI" id="CHEBI:456215"/>
        <dbReference type="EC" id="6.3.4.15"/>
    </reaction>
</comment>
<dbReference type="InterPro" id="IPR030855">
    <property type="entry name" value="Bifunct_BirA"/>
</dbReference>
<reference evidence="12 13" key="1">
    <citation type="submission" date="2018-12" db="EMBL/GenBank/DDBJ databases">
        <authorList>
            <consortium name="Pathogen Informatics"/>
        </authorList>
    </citation>
    <scope>NUCLEOTIDE SEQUENCE [LARGE SCALE GENOMIC DNA]</scope>
    <source>
        <strain evidence="12 13">NCTC11466</strain>
    </source>
</reference>
<dbReference type="HAMAP" id="MF_00978">
    <property type="entry name" value="Bifunct_BirA"/>
    <property type="match status" value="1"/>
</dbReference>
<keyword evidence="5 10" id="KW-0805">Transcription regulation</keyword>
<dbReference type="SUPFAM" id="SSF46785">
    <property type="entry name" value="Winged helix' DNA-binding domain"/>
    <property type="match status" value="1"/>
</dbReference>
<dbReference type="NCBIfam" id="TIGR00122">
    <property type="entry name" value="birA_repr_reg"/>
    <property type="match status" value="1"/>
</dbReference>
<keyword evidence="13" id="KW-1185">Reference proteome</keyword>
<evidence type="ECO:0000256" key="2">
    <source>
        <dbReference type="ARBA" id="ARBA00022598"/>
    </source>
</evidence>
<dbReference type="FunFam" id="2.30.30.100:FF:000030">
    <property type="entry name" value="Bifunctional ligase/repressor BirA"/>
    <property type="match status" value="1"/>
</dbReference>
<comment type="similarity">
    <text evidence="10">Belongs to the biotin--protein ligase family.</text>
</comment>
<dbReference type="FunFam" id="1.10.10.10:FF:000356">
    <property type="entry name" value="Bifunctional ligase/repressor BirA"/>
    <property type="match status" value="1"/>
</dbReference>
<dbReference type="Pfam" id="PF03099">
    <property type="entry name" value="BPL_LplA_LipB"/>
    <property type="match status" value="1"/>
</dbReference>
<evidence type="ECO:0000256" key="1">
    <source>
        <dbReference type="ARBA" id="ARBA00022491"/>
    </source>
</evidence>
<protein>
    <recommendedName>
        <fullName evidence="10">Bifunctional ligase/repressor BirA</fullName>
    </recommendedName>
    <alternativeName>
        <fullName evidence="10">Biotin operon repressor</fullName>
    </alternativeName>
    <alternativeName>
        <fullName evidence="10">Biotin--[acetyl-CoA-carboxylase] ligase</fullName>
        <ecNumber evidence="10">6.3.4.15</ecNumber>
    </alternativeName>
    <alternativeName>
        <fullName evidence="10">Biotin--protein ligase</fullName>
    </alternativeName>
    <alternativeName>
        <fullName evidence="10">Biotin-[acetyl-CoA carboxylase] synthetase</fullName>
    </alternativeName>
</protein>
<feature type="binding site" evidence="10">
    <location>
        <position position="183"/>
    </location>
    <ligand>
        <name>biotin</name>
        <dbReference type="ChEBI" id="CHEBI:57586"/>
    </ligand>
</feature>
<name>A0A3S4IH92_9ENTR</name>
<dbReference type="NCBIfam" id="NF008847">
    <property type="entry name" value="PRK11886.1-2"/>
    <property type="match status" value="1"/>
</dbReference>
<dbReference type="SUPFAM" id="SSF55681">
    <property type="entry name" value="Class II aaRS and biotin synthetases"/>
    <property type="match status" value="1"/>
</dbReference>